<organism evidence="2 3">
    <name type="scientific">Deinococcus aquiradiocola</name>
    <dbReference type="NCBI Taxonomy" id="393059"/>
    <lineage>
        <taxon>Bacteria</taxon>
        <taxon>Thermotogati</taxon>
        <taxon>Deinococcota</taxon>
        <taxon>Deinococci</taxon>
        <taxon>Deinococcales</taxon>
        <taxon>Deinococcaceae</taxon>
        <taxon>Deinococcus</taxon>
    </lineage>
</organism>
<comment type="caution">
    <text evidence="2">The sequence shown here is derived from an EMBL/GenBank/DDBJ whole genome shotgun (WGS) entry which is preliminary data.</text>
</comment>
<reference evidence="2" key="1">
    <citation type="journal article" date="2014" name="Int. J. Syst. Evol. Microbiol.">
        <title>Complete genome sequence of Corynebacterium casei LMG S-19264T (=DSM 44701T), isolated from a smear-ripened cheese.</title>
        <authorList>
            <consortium name="US DOE Joint Genome Institute (JGI-PGF)"/>
            <person name="Walter F."/>
            <person name="Albersmeier A."/>
            <person name="Kalinowski J."/>
            <person name="Ruckert C."/>
        </authorList>
    </citation>
    <scope>NUCLEOTIDE SEQUENCE</scope>
    <source>
        <strain evidence="2">JCM 14371</strain>
    </source>
</reference>
<accession>A0A917PHM1</accession>
<sequence length="112" mass="11557">MGVPGVERGPGTVEGPAVRAQRQLTGLEFRLREGGRHQDTTVGGDALQGATRNTGDEAAVPADPVSFSRRLPGAQGGGVSQEQADEGEELSDRSEASHVPILLPGTRSAGRT</sequence>
<reference evidence="2" key="2">
    <citation type="submission" date="2020-09" db="EMBL/GenBank/DDBJ databases">
        <authorList>
            <person name="Sun Q."/>
            <person name="Ohkuma M."/>
        </authorList>
    </citation>
    <scope>NUCLEOTIDE SEQUENCE</scope>
    <source>
        <strain evidence="2">JCM 14371</strain>
    </source>
</reference>
<dbReference type="AlphaFoldDB" id="A0A917PHM1"/>
<feature type="compositionally biased region" description="Basic and acidic residues" evidence="1">
    <location>
        <begin position="29"/>
        <end position="39"/>
    </location>
</feature>
<dbReference type="EMBL" id="BMOE01000007">
    <property type="protein sequence ID" value="GGJ79161.1"/>
    <property type="molecule type" value="Genomic_DNA"/>
</dbReference>
<proteinExistence type="predicted"/>
<protein>
    <submittedName>
        <fullName evidence="2">Uncharacterized protein</fullName>
    </submittedName>
</protein>
<evidence type="ECO:0000313" key="3">
    <source>
        <dbReference type="Proteomes" id="UP000635726"/>
    </source>
</evidence>
<gene>
    <name evidence="2" type="ORF">GCM10008939_23720</name>
</gene>
<keyword evidence="3" id="KW-1185">Reference proteome</keyword>
<evidence type="ECO:0000313" key="2">
    <source>
        <dbReference type="EMBL" id="GGJ79161.1"/>
    </source>
</evidence>
<dbReference type="Proteomes" id="UP000635726">
    <property type="component" value="Unassembled WGS sequence"/>
</dbReference>
<feature type="region of interest" description="Disordered" evidence="1">
    <location>
        <begin position="1"/>
        <end position="112"/>
    </location>
</feature>
<evidence type="ECO:0000256" key="1">
    <source>
        <dbReference type="SAM" id="MobiDB-lite"/>
    </source>
</evidence>
<name>A0A917PHM1_9DEIO</name>